<name>A0A2P6NV44_9EUKA</name>
<dbReference type="EMBL" id="MDYQ01000017">
    <property type="protein sequence ID" value="PRP87843.1"/>
    <property type="molecule type" value="Genomic_DNA"/>
</dbReference>
<dbReference type="AlphaFoldDB" id="A0A2P6NV44"/>
<organism evidence="1 2">
    <name type="scientific">Planoprotostelium fungivorum</name>
    <dbReference type="NCBI Taxonomy" id="1890364"/>
    <lineage>
        <taxon>Eukaryota</taxon>
        <taxon>Amoebozoa</taxon>
        <taxon>Evosea</taxon>
        <taxon>Variosea</taxon>
        <taxon>Cavosteliida</taxon>
        <taxon>Cavosteliaceae</taxon>
        <taxon>Planoprotostelium</taxon>
    </lineage>
</organism>
<dbReference type="Proteomes" id="UP000241769">
    <property type="component" value="Unassembled WGS sequence"/>
</dbReference>
<dbReference type="InParanoid" id="A0A2P6NV44"/>
<keyword evidence="2" id="KW-1185">Reference proteome</keyword>
<gene>
    <name evidence="1" type="ORF">PROFUN_04317</name>
</gene>
<evidence type="ECO:0000313" key="2">
    <source>
        <dbReference type="Proteomes" id="UP000241769"/>
    </source>
</evidence>
<comment type="caution">
    <text evidence="1">The sequence shown here is derived from an EMBL/GenBank/DDBJ whole genome shotgun (WGS) entry which is preliminary data.</text>
</comment>
<protein>
    <submittedName>
        <fullName evidence="1">Uncharacterized protein</fullName>
    </submittedName>
</protein>
<evidence type="ECO:0000313" key="1">
    <source>
        <dbReference type="EMBL" id="PRP87843.1"/>
    </source>
</evidence>
<sequence>MSVRGSCQKLSRNEITKKIPKRARLNLLCQQLRCCAADTLRVQRRMETTSRSATITTGFCLFLLHSQPITQITTMSTSCDAQWCISTETIIYLNEQLCCDVTKLWRGLTKPSKRPREFLSACLKIHHNSSNYYPLKDLWRGLTKPSKRPREFLSACLKIRHNSSNYYPLKDVIPFMALKEELIGKILLPAMEKYFEQIFQQMALMSPQLPSDLSPTLFLQTSPDLPSCMVASIPDTLTVSPTQVVSPFSAEVIRSGEEIVTDDNGGLVLRDQEGRTRTLFGKKASFIQVDASKISTPKIREGACGFEVWDI</sequence>
<accession>A0A2P6NV44</accession>
<proteinExistence type="predicted"/>
<reference evidence="1 2" key="1">
    <citation type="journal article" date="2018" name="Genome Biol. Evol.">
        <title>Multiple Roots of Fruiting Body Formation in Amoebozoa.</title>
        <authorList>
            <person name="Hillmann F."/>
            <person name="Forbes G."/>
            <person name="Novohradska S."/>
            <person name="Ferling I."/>
            <person name="Riege K."/>
            <person name="Groth M."/>
            <person name="Westermann M."/>
            <person name="Marz M."/>
            <person name="Spaller T."/>
            <person name="Winckler T."/>
            <person name="Schaap P."/>
            <person name="Glockner G."/>
        </authorList>
    </citation>
    <scope>NUCLEOTIDE SEQUENCE [LARGE SCALE GENOMIC DNA]</scope>
    <source>
        <strain evidence="1 2">Jena</strain>
    </source>
</reference>